<keyword evidence="22" id="KW-1185">Reference proteome</keyword>
<comment type="function">
    <text evidence="16">May play a role in the biosynthesis of lipoic acid as well as longer chain fatty acids required for optimal mitochondrial function.</text>
</comment>
<dbReference type="FunFam" id="3.40.47.10:FF:000024">
    <property type="entry name" value="3-oxoacyl-[acyl-carrier-protein] synthase, mitochondrial"/>
    <property type="match status" value="1"/>
</dbReference>
<evidence type="ECO:0000256" key="12">
    <source>
        <dbReference type="ARBA" id="ARBA00048506"/>
    </source>
</evidence>
<dbReference type="OrthoDB" id="5334845at2759"/>
<dbReference type="GO" id="GO:0006633">
    <property type="term" value="P:fatty acid biosynthetic process"/>
    <property type="evidence" value="ECO:0007669"/>
    <property type="project" value="UniProtKB-KW"/>
</dbReference>
<comment type="catalytic activity">
    <reaction evidence="12">
        <text>a fatty acyl-[ACP] + malonyl-[ACP] + H(+) = a 3-oxoacyl-[ACP] + holo-[ACP] + CO2</text>
        <dbReference type="Rhea" id="RHEA:22836"/>
        <dbReference type="Rhea" id="RHEA-COMP:9623"/>
        <dbReference type="Rhea" id="RHEA-COMP:9685"/>
        <dbReference type="Rhea" id="RHEA-COMP:9916"/>
        <dbReference type="Rhea" id="RHEA-COMP:14125"/>
        <dbReference type="ChEBI" id="CHEBI:15378"/>
        <dbReference type="ChEBI" id="CHEBI:16526"/>
        <dbReference type="ChEBI" id="CHEBI:64479"/>
        <dbReference type="ChEBI" id="CHEBI:78449"/>
        <dbReference type="ChEBI" id="CHEBI:78776"/>
        <dbReference type="ChEBI" id="CHEBI:138651"/>
        <dbReference type="EC" id="2.3.1.41"/>
    </reaction>
    <physiologicalReaction direction="left-to-right" evidence="12">
        <dbReference type="Rhea" id="RHEA:22837"/>
    </physiologicalReaction>
</comment>
<accession>A0A5N5SJU8</accession>
<evidence type="ECO:0000313" key="22">
    <source>
        <dbReference type="Proteomes" id="UP000326759"/>
    </source>
</evidence>
<evidence type="ECO:0000256" key="2">
    <source>
        <dbReference type="ARBA" id="ARBA00008467"/>
    </source>
</evidence>
<dbReference type="CDD" id="cd00834">
    <property type="entry name" value="KAS_I_II"/>
    <property type="match status" value="1"/>
</dbReference>
<evidence type="ECO:0000256" key="17">
    <source>
        <dbReference type="PIRNR" id="PIRNR000447"/>
    </source>
</evidence>
<comment type="catalytic activity">
    <reaction evidence="9">
        <text>hexanoyl-[ACP] + malonyl-[ACP] + H(+) = 3-oxooctanoyl-[ACP] + holo-[ACP] + CO2</text>
        <dbReference type="Rhea" id="RHEA:41836"/>
        <dbReference type="Rhea" id="RHEA-COMP:9623"/>
        <dbReference type="Rhea" id="RHEA-COMP:9632"/>
        <dbReference type="Rhea" id="RHEA-COMP:9633"/>
        <dbReference type="Rhea" id="RHEA-COMP:9685"/>
        <dbReference type="ChEBI" id="CHEBI:15378"/>
        <dbReference type="ChEBI" id="CHEBI:16526"/>
        <dbReference type="ChEBI" id="CHEBI:64479"/>
        <dbReference type="ChEBI" id="CHEBI:78449"/>
        <dbReference type="ChEBI" id="CHEBI:78459"/>
        <dbReference type="ChEBI" id="CHEBI:78460"/>
    </reaction>
    <physiologicalReaction direction="left-to-right" evidence="9">
        <dbReference type="Rhea" id="RHEA:41837"/>
    </physiologicalReaction>
</comment>
<evidence type="ECO:0000256" key="9">
    <source>
        <dbReference type="ARBA" id="ARBA00047394"/>
    </source>
</evidence>
<dbReference type="SUPFAM" id="SSF53901">
    <property type="entry name" value="Thiolase-like"/>
    <property type="match status" value="2"/>
</dbReference>
<evidence type="ECO:0000256" key="11">
    <source>
        <dbReference type="ARBA" id="ARBA00047578"/>
    </source>
</evidence>
<evidence type="ECO:0000256" key="19">
    <source>
        <dbReference type="RuleBase" id="RU003694"/>
    </source>
</evidence>
<keyword evidence="6" id="KW-0443">Lipid metabolism</keyword>
<comment type="catalytic activity">
    <reaction evidence="13">
        <text>decanoyl-[ACP] + malonyl-[ACP] + H(+) = 3-oxododecanoyl-[ACP] + holo-[ACP] + CO2</text>
        <dbReference type="Rhea" id="RHEA:41868"/>
        <dbReference type="Rhea" id="RHEA-COMP:9623"/>
        <dbReference type="Rhea" id="RHEA-COMP:9640"/>
        <dbReference type="Rhea" id="RHEA-COMP:9641"/>
        <dbReference type="Rhea" id="RHEA-COMP:9685"/>
        <dbReference type="ChEBI" id="CHEBI:15378"/>
        <dbReference type="ChEBI" id="CHEBI:16526"/>
        <dbReference type="ChEBI" id="CHEBI:64479"/>
        <dbReference type="ChEBI" id="CHEBI:78449"/>
        <dbReference type="ChEBI" id="CHEBI:78468"/>
        <dbReference type="ChEBI" id="CHEBI:78469"/>
    </reaction>
    <physiologicalReaction direction="left-to-right" evidence="13">
        <dbReference type="Rhea" id="RHEA:41869"/>
    </physiologicalReaction>
</comment>
<evidence type="ECO:0000256" key="15">
    <source>
        <dbReference type="ARBA" id="ARBA00049533"/>
    </source>
</evidence>
<dbReference type="NCBIfam" id="NF005589">
    <property type="entry name" value="PRK07314.1"/>
    <property type="match status" value="1"/>
</dbReference>
<evidence type="ECO:0000256" key="14">
    <source>
        <dbReference type="ARBA" id="ARBA00049449"/>
    </source>
</evidence>
<evidence type="ECO:0000256" key="10">
    <source>
        <dbReference type="ARBA" id="ARBA00047451"/>
    </source>
</evidence>
<dbReference type="InterPro" id="IPR016039">
    <property type="entry name" value="Thiolase-like"/>
</dbReference>
<dbReference type="NCBIfam" id="TIGR03150">
    <property type="entry name" value="fabF"/>
    <property type="match status" value="1"/>
</dbReference>
<evidence type="ECO:0000256" key="16">
    <source>
        <dbReference type="ARBA" id="ARBA00054575"/>
    </source>
</evidence>
<evidence type="ECO:0000256" key="6">
    <source>
        <dbReference type="ARBA" id="ARBA00023098"/>
    </source>
</evidence>
<evidence type="ECO:0000256" key="1">
    <source>
        <dbReference type="ARBA" id="ARBA00005194"/>
    </source>
</evidence>
<comment type="catalytic activity">
    <reaction evidence="11">
        <text>dodecanoyl-[ACP] + malonyl-[ACP] + H(+) = 3-oxotetradecanoyl-[ACP] + holo-[ACP] + CO2</text>
        <dbReference type="Rhea" id="RHEA:41884"/>
        <dbReference type="Rhea" id="RHEA-COMP:9623"/>
        <dbReference type="Rhea" id="RHEA-COMP:9644"/>
        <dbReference type="Rhea" id="RHEA-COMP:9645"/>
        <dbReference type="Rhea" id="RHEA-COMP:9685"/>
        <dbReference type="ChEBI" id="CHEBI:15378"/>
        <dbReference type="ChEBI" id="CHEBI:16526"/>
        <dbReference type="ChEBI" id="CHEBI:64479"/>
        <dbReference type="ChEBI" id="CHEBI:65264"/>
        <dbReference type="ChEBI" id="CHEBI:78449"/>
        <dbReference type="ChEBI" id="CHEBI:78473"/>
    </reaction>
    <physiologicalReaction direction="left-to-right" evidence="11">
        <dbReference type="Rhea" id="RHEA:41885"/>
    </physiologicalReaction>
</comment>
<evidence type="ECO:0000256" key="4">
    <source>
        <dbReference type="ARBA" id="ARBA00022679"/>
    </source>
</evidence>
<name>A0A5N5SJU8_9CRUS</name>
<dbReference type="Proteomes" id="UP000326759">
    <property type="component" value="Unassembled WGS sequence"/>
</dbReference>
<dbReference type="Gene3D" id="3.40.47.10">
    <property type="match status" value="1"/>
</dbReference>
<comment type="catalytic activity">
    <reaction evidence="10">
        <text>tetradecanoyl-[ACP] + malonyl-[ACP] + H(+) = 3-oxohexadecanoyl-[ACP] + holo-[ACP] + CO2</text>
        <dbReference type="Rhea" id="RHEA:41900"/>
        <dbReference type="Rhea" id="RHEA-COMP:9623"/>
        <dbReference type="Rhea" id="RHEA-COMP:9648"/>
        <dbReference type="Rhea" id="RHEA-COMP:9649"/>
        <dbReference type="Rhea" id="RHEA-COMP:9685"/>
        <dbReference type="ChEBI" id="CHEBI:15378"/>
        <dbReference type="ChEBI" id="CHEBI:16526"/>
        <dbReference type="ChEBI" id="CHEBI:64479"/>
        <dbReference type="ChEBI" id="CHEBI:78449"/>
        <dbReference type="ChEBI" id="CHEBI:78477"/>
        <dbReference type="ChEBI" id="CHEBI:78478"/>
    </reaction>
    <physiologicalReaction direction="left-to-right" evidence="10">
        <dbReference type="Rhea" id="RHEA:41901"/>
    </physiologicalReaction>
</comment>
<reference evidence="21 22" key="1">
    <citation type="journal article" date="2019" name="PLoS Biol.">
        <title>Sex chromosomes control vertical transmission of feminizing Wolbachia symbionts in an isopod.</title>
        <authorList>
            <person name="Becking T."/>
            <person name="Chebbi M.A."/>
            <person name="Giraud I."/>
            <person name="Moumen B."/>
            <person name="Laverre T."/>
            <person name="Caubet Y."/>
            <person name="Peccoud J."/>
            <person name="Gilbert C."/>
            <person name="Cordaux R."/>
        </authorList>
    </citation>
    <scope>NUCLEOTIDE SEQUENCE [LARGE SCALE GENOMIC DNA]</scope>
    <source>
        <strain evidence="21">ANa2</strain>
        <tissue evidence="21">Whole body excluding digestive tract and cuticle</tissue>
    </source>
</reference>
<dbReference type="InterPro" id="IPR000794">
    <property type="entry name" value="Beta-ketoacyl_synthase"/>
</dbReference>
<proteinExistence type="inferred from homology"/>
<dbReference type="GO" id="GO:0005739">
    <property type="term" value="C:mitochondrion"/>
    <property type="evidence" value="ECO:0007669"/>
    <property type="project" value="TreeGrafter"/>
</dbReference>
<evidence type="ECO:0000256" key="8">
    <source>
        <dbReference type="ARBA" id="ARBA00023315"/>
    </source>
</evidence>
<dbReference type="PIRSF" id="PIRSF000447">
    <property type="entry name" value="KAS_II"/>
    <property type="match status" value="1"/>
</dbReference>
<keyword evidence="3 17" id="KW-0444">Lipid biosynthesis</keyword>
<evidence type="ECO:0000256" key="18">
    <source>
        <dbReference type="PIRSR" id="PIRSR000447-1"/>
    </source>
</evidence>
<dbReference type="InterPro" id="IPR017568">
    <property type="entry name" value="3-oxoacyl-ACP_synth-2"/>
</dbReference>
<dbReference type="PROSITE" id="PS52004">
    <property type="entry name" value="KS3_2"/>
    <property type="match status" value="1"/>
</dbReference>
<evidence type="ECO:0000313" key="21">
    <source>
        <dbReference type="EMBL" id="KAB7493988.1"/>
    </source>
</evidence>
<organism evidence="21 22">
    <name type="scientific">Armadillidium nasatum</name>
    <dbReference type="NCBI Taxonomy" id="96803"/>
    <lineage>
        <taxon>Eukaryota</taxon>
        <taxon>Metazoa</taxon>
        <taxon>Ecdysozoa</taxon>
        <taxon>Arthropoda</taxon>
        <taxon>Crustacea</taxon>
        <taxon>Multicrustacea</taxon>
        <taxon>Malacostraca</taxon>
        <taxon>Eumalacostraca</taxon>
        <taxon>Peracarida</taxon>
        <taxon>Isopoda</taxon>
        <taxon>Oniscidea</taxon>
        <taxon>Crinocheta</taxon>
        <taxon>Armadillidiidae</taxon>
        <taxon>Armadillidium</taxon>
    </lineage>
</organism>
<keyword evidence="7 17" id="KW-0275">Fatty acid biosynthesis</keyword>
<comment type="pathway">
    <text evidence="1">Lipid metabolism; fatty acid biosynthesis.</text>
</comment>
<sequence length="423" mass="45232">MTSRRVVVTGLGLITPLGVGTSYNWQQLINGISGIKKLDGPLYEQMPCRVAGLIPRGNQDHELYLDKHFSSSDLRSMTKATAYALIAAQEALEDANWLPKEEVALESTGVAVGLGMVDLDDIQEAGKAIEKKYNKLNPFFVPKILTNMPAGQISIKYKFQGPNHAVSTACATGCHAIGDAFRFIKNNDANVMVCGGTEASVSPLGIAGFCRLRALSTNFNDSPQLSSRPFDKDRDGFVMGEGAGIMVLEEMNHAIQRNAKIYAEILGYGLSGDGFHITSPRDDGKGGERVMKKALNEARVDISSVKYINAHATSTPVGDKIEVQAIKRVFGTHAENIKVSSTKGATGHLLGAAGAVEAIFTVLACHAGLVPPTINLNNSSPELDLDFVPITSVPWIQSDPLRIALCNSFGFGGTNACICLSSY</sequence>
<gene>
    <name evidence="21" type="primary">OXSM</name>
    <name evidence="21" type="ORF">Anas_01038</name>
</gene>
<keyword evidence="5" id="KW-0276">Fatty acid metabolism</keyword>
<keyword evidence="8" id="KW-0012">Acyltransferase</keyword>
<dbReference type="SMART" id="SM00825">
    <property type="entry name" value="PKS_KS"/>
    <property type="match status" value="1"/>
</dbReference>
<evidence type="ECO:0000256" key="3">
    <source>
        <dbReference type="ARBA" id="ARBA00022516"/>
    </source>
</evidence>
<comment type="catalytic activity">
    <reaction evidence="14">
        <text>butanoyl-[ACP] + malonyl-[ACP] + H(+) = 3-oxohexanoyl-[ACP] + holo-[ACP] + CO2</text>
        <dbReference type="Rhea" id="RHEA:41820"/>
        <dbReference type="Rhea" id="RHEA-COMP:9623"/>
        <dbReference type="Rhea" id="RHEA-COMP:9628"/>
        <dbReference type="Rhea" id="RHEA-COMP:9629"/>
        <dbReference type="Rhea" id="RHEA-COMP:9685"/>
        <dbReference type="ChEBI" id="CHEBI:15378"/>
        <dbReference type="ChEBI" id="CHEBI:16526"/>
        <dbReference type="ChEBI" id="CHEBI:64479"/>
        <dbReference type="ChEBI" id="CHEBI:78449"/>
        <dbReference type="ChEBI" id="CHEBI:78454"/>
        <dbReference type="ChEBI" id="CHEBI:78456"/>
    </reaction>
    <physiologicalReaction direction="left-to-right" evidence="14">
        <dbReference type="Rhea" id="RHEA:41821"/>
    </physiologicalReaction>
</comment>
<comment type="catalytic activity">
    <reaction evidence="15">
        <text>octanoyl-[ACP] + malonyl-[ACP] + H(+) = 3-oxodecanoyl-[ACP] + holo-[ACP] + CO2</text>
        <dbReference type="Rhea" id="RHEA:41852"/>
        <dbReference type="Rhea" id="RHEA-COMP:9623"/>
        <dbReference type="Rhea" id="RHEA-COMP:9636"/>
        <dbReference type="Rhea" id="RHEA-COMP:9637"/>
        <dbReference type="Rhea" id="RHEA-COMP:9685"/>
        <dbReference type="ChEBI" id="CHEBI:15378"/>
        <dbReference type="ChEBI" id="CHEBI:16526"/>
        <dbReference type="ChEBI" id="CHEBI:64479"/>
        <dbReference type="ChEBI" id="CHEBI:78449"/>
        <dbReference type="ChEBI" id="CHEBI:78463"/>
        <dbReference type="ChEBI" id="CHEBI:78464"/>
    </reaction>
    <physiologicalReaction direction="left-to-right" evidence="15">
        <dbReference type="Rhea" id="RHEA:41853"/>
    </physiologicalReaction>
</comment>
<dbReference type="PROSITE" id="PS00606">
    <property type="entry name" value="KS3_1"/>
    <property type="match status" value="1"/>
</dbReference>
<dbReference type="InterPro" id="IPR014030">
    <property type="entry name" value="Ketoacyl_synth_N"/>
</dbReference>
<dbReference type="InterPro" id="IPR020841">
    <property type="entry name" value="PKS_Beta-ketoAc_synthase_dom"/>
</dbReference>
<feature type="domain" description="Ketosynthase family 3 (KS3)" evidence="20">
    <location>
        <begin position="3"/>
        <end position="422"/>
    </location>
</feature>
<evidence type="ECO:0000259" key="20">
    <source>
        <dbReference type="PROSITE" id="PS52004"/>
    </source>
</evidence>
<dbReference type="InterPro" id="IPR018201">
    <property type="entry name" value="Ketoacyl_synth_AS"/>
</dbReference>
<dbReference type="GO" id="GO:0004315">
    <property type="term" value="F:3-oxoacyl-[acyl-carrier-protein] synthase activity"/>
    <property type="evidence" value="ECO:0007669"/>
    <property type="project" value="UniProtKB-EC"/>
</dbReference>
<keyword evidence="4 17" id="KW-0808">Transferase</keyword>
<dbReference type="FunFam" id="3.40.47.10:FF:000015">
    <property type="entry name" value="3-oxoacyl-[acyl-carrier-protein] synthase, mitochondrial"/>
    <property type="match status" value="1"/>
</dbReference>
<dbReference type="InterPro" id="IPR014031">
    <property type="entry name" value="Ketoacyl_synth_C"/>
</dbReference>
<dbReference type="PANTHER" id="PTHR11712:SF336">
    <property type="entry name" value="3-OXOACYL-[ACYL-CARRIER-PROTEIN] SYNTHASE, MITOCHONDRIAL"/>
    <property type="match status" value="1"/>
</dbReference>
<comment type="similarity">
    <text evidence="2 17 19">Belongs to the thiolase-like superfamily. Beta-ketoacyl-ACP synthases family.</text>
</comment>
<dbReference type="PANTHER" id="PTHR11712">
    <property type="entry name" value="POLYKETIDE SYNTHASE-RELATED"/>
    <property type="match status" value="1"/>
</dbReference>
<dbReference type="Pfam" id="PF00109">
    <property type="entry name" value="ketoacyl-synt"/>
    <property type="match status" value="1"/>
</dbReference>
<evidence type="ECO:0000256" key="13">
    <source>
        <dbReference type="ARBA" id="ARBA00049109"/>
    </source>
</evidence>
<feature type="active site" description="For beta-ketoacyl synthase activity" evidence="18">
    <location>
        <position position="170"/>
    </location>
</feature>
<protein>
    <recommendedName>
        <fullName evidence="17">3-oxoacyl-[acyl-carrier-protein] synthase</fullName>
    </recommendedName>
</protein>
<dbReference type="Pfam" id="PF02801">
    <property type="entry name" value="Ketoacyl-synt_C"/>
    <property type="match status" value="1"/>
</dbReference>
<dbReference type="AlphaFoldDB" id="A0A5N5SJU8"/>
<evidence type="ECO:0000256" key="7">
    <source>
        <dbReference type="ARBA" id="ARBA00023160"/>
    </source>
</evidence>
<evidence type="ECO:0000256" key="5">
    <source>
        <dbReference type="ARBA" id="ARBA00022832"/>
    </source>
</evidence>
<comment type="caution">
    <text evidence="21">The sequence shown here is derived from an EMBL/GenBank/DDBJ whole genome shotgun (WGS) entry which is preliminary data.</text>
</comment>
<dbReference type="EMBL" id="SEYY01024622">
    <property type="protein sequence ID" value="KAB7493988.1"/>
    <property type="molecule type" value="Genomic_DNA"/>
</dbReference>